<dbReference type="InterPro" id="IPR007842">
    <property type="entry name" value="HEPN_dom"/>
</dbReference>
<proteinExistence type="predicted"/>
<evidence type="ECO:0000313" key="3">
    <source>
        <dbReference type="Proteomes" id="UP001369082"/>
    </source>
</evidence>
<name>A0ABU9GNR9_9GAMM</name>
<comment type="caution">
    <text evidence="2">The sequence shown here is derived from an EMBL/GenBank/DDBJ whole genome shotgun (WGS) entry which is preliminary data.</text>
</comment>
<dbReference type="RefSeq" id="WP_341596963.1">
    <property type="nucleotide sequence ID" value="NZ_JBAKAZ010000012.1"/>
</dbReference>
<accession>A0ABU9GNR9</accession>
<evidence type="ECO:0000259" key="1">
    <source>
        <dbReference type="Pfam" id="PF05168"/>
    </source>
</evidence>
<gene>
    <name evidence="2" type="ORF">V6256_04925</name>
</gene>
<dbReference type="Gene3D" id="1.20.120.330">
    <property type="entry name" value="Nucleotidyltransferases domain 2"/>
    <property type="match status" value="1"/>
</dbReference>
<evidence type="ECO:0000313" key="2">
    <source>
        <dbReference type="EMBL" id="MEL0628948.1"/>
    </source>
</evidence>
<organism evidence="2 3">
    <name type="scientific">Psychromonas aquatilis</name>
    <dbReference type="NCBI Taxonomy" id="2005072"/>
    <lineage>
        <taxon>Bacteria</taxon>
        <taxon>Pseudomonadati</taxon>
        <taxon>Pseudomonadota</taxon>
        <taxon>Gammaproteobacteria</taxon>
        <taxon>Alteromonadales</taxon>
        <taxon>Psychromonadaceae</taxon>
        <taxon>Psychromonas</taxon>
    </lineage>
</organism>
<keyword evidence="3" id="KW-1185">Reference proteome</keyword>
<dbReference type="Pfam" id="PF05168">
    <property type="entry name" value="HEPN"/>
    <property type="match status" value="1"/>
</dbReference>
<feature type="domain" description="HEPN" evidence="1">
    <location>
        <begin position="43"/>
        <end position="107"/>
    </location>
</feature>
<sequence length="272" mass="31540">MTVDLEVDISDEFPWLRSEGLNGVKGAIEVHIIDVIYQTFICTADQDYVTSRLLALYGKDRDFFWSAAQCLEKYFKAILVSRGINVPDTHNISALFDRVKKQIPTFNSFEFDIDMESLVGEDYVKCMELFNIQKFINLINEQGTPHQRYNMSGYSFNISLVFHLDCFVAFTRQILASKAISESFVNSIHSHLLNVLFIQNAYFNNRKLDTCNITIKEFPKFSNVTNTKLDYLVRHKGTDQNCNYAFDWLDKKVKLPNSLKPKKAKPKNKRLK</sequence>
<dbReference type="EMBL" id="JBAKAZ010000012">
    <property type="protein sequence ID" value="MEL0628948.1"/>
    <property type="molecule type" value="Genomic_DNA"/>
</dbReference>
<protein>
    <submittedName>
        <fullName evidence="2">HEPN domain-containing protein</fullName>
    </submittedName>
</protein>
<reference evidence="2 3" key="1">
    <citation type="submission" date="2024-02" db="EMBL/GenBank/DDBJ databases">
        <title>Bacteria isolated from the canopy kelp, Nereocystis luetkeana.</title>
        <authorList>
            <person name="Pfister C.A."/>
            <person name="Younker I.T."/>
            <person name="Light S.H."/>
        </authorList>
    </citation>
    <scope>NUCLEOTIDE SEQUENCE [LARGE SCALE GENOMIC DNA]</scope>
    <source>
        <strain evidence="2 3">TI.1.05</strain>
    </source>
</reference>
<dbReference type="Proteomes" id="UP001369082">
    <property type="component" value="Unassembled WGS sequence"/>
</dbReference>
<dbReference type="SUPFAM" id="SSF81593">
    <property type="entry name" value="Nucleotidyltransferase substrate binding subunit/domain"/>
    <property type="match status" value="1"/>
</dbReference>